<dbReference type="OrthoDB" id="5803891at2759"/>
<gene>
    <name evidence="1" type="ORF">NECAME_03723</name>
</gene>
<dbReference type="InterPro" id="IPR002603">
    <property type="entry name" value="ET_repeat"/>
</dbReference>
<name>W2T0V8_NECAM</name>
<dbReference type="AlphaFoldDB" id="W2T0V8"/>
<organism evidence="1 2">
    <name type="scientific">Necator americanus</name>
    <name type="common">Human hookworm</name>
    <dbReference type="NCBI Taxonomy" id="51031"/>
    <lineage>
        <taxon>Eukaryota</taxon>
        <taxon>Metazoa</taxon>
        <taxon>Ecdysozoa</taxon>
        <taxon>Nematoda</taxon>
        <taxon>Chromadorea</taxon>
        <taxon>Rhabditida</taxon>
        <taxon>Rhabditina</taxon>
        <taxon>Rhabditomorpha</taxon>
        <taxon>Strongyloidea</taxon>
        <taxon>Ancylostomatidae</taxon>
        <taxon>Bunostominae</taxon>
        <taxon>Necator</taxon>
    </lineage>
</organism>
<dbReference type="Pfam" id="PF01684">
    <property type="entry name" value="ET"/>
    <property type="match status" value="1"/>
</dbReference>
<keyword evidence="2" id="KW-1185">Reference proteome</keyword>
<reference evidence="2" key="1">
    <citation type="journal article" date="2014" name="Nat. Genet.">
        <title>Genome of the human hookworm Necator americanus.</title>
        <authorList>
            <person name="Tang Y.T."/>
            <person name="Gao X."/>
            <person name="Rosa B.A."/>
            <person name="Abubucker S."/>
            <person name="Hallsworth-Pepin K."/>
            <person name="Martin J."/>
            <person name="Tyagi R."/>
            <person name="Heizer E."/>
            <person name="Zhang X."/>
            <person name="Bhonagiri-Palsikar V."/>
            <person name="Minx P."/>
            <person name="Warren W.C."/>
            <person name="Wang Q."/>
            <person name="Zhan B."/>
            <person name="Hotez P.J."/>
            <person name="Sternberg P.W."/>
            <person name="Dougall A."/>
            <person name="Gaze S.T."/>
            <person name="Mulvenna J."/>
            <person name="Sotillo J."/>
            <person name="Ranganathan S."/>
            <person name="Rabelo E.M."/>
            <person name="Wilson R.K."/>
            <person name="Felgner P.L."/>
            <person name="Bethony J."/>
            <person name="Hawdon J.M."/>
            <person name="Gasser R.B."/>
            <person name="Loukas A."/>
            <person name="Mitreva M."/>
        </authorList>
    </citation>
    <scope>NUCLEOTIDE SEQUENCE [LARGE SCALE GENOMIC DNA]</scope>
</reference>
<evidence type="ECO:0000313" key="2">
    <source>
        <dbReference type="Proteomes" id="UP000053676"/>
    </source>
</evidence>
<protein>
    <submittedName>
        <fullName evidence="1">ET module</fullName>
    </submittedName>
</protein>
<dbReference type="Proteomes" id="UP000053676">
    <property type="component" value="Unassembled WGS sequence"/>
</dbReference>
<dbReference type="KEGG" id="nai:NECAME_03723"/>
<proteinExistence type="predicted"/>
<accession>W2T0V8</accession>
<sequence>MTNTCATLEPGVGGCCCNTNGCIDPTKSPAKSPANRLQCYVGLYAVNANINVGAEVYCNGKCASMTGRINGDDVTTFQCVSTSICRSLELDDACMRLPGDRIVNTCATIEPGVGGCCCNTDSCIFPPSRYPGPPLQCYVGLYAPDAGVNVGSERHKMPINRKEYARFLRQYGKIFICEAKVLEFITPAIVFPEIKQSPHAAATAAIVATSETTLMYVDGCEEYI</sequence>
<dbReference type="EMBL" id="KI660289">
    <property type="protein sequence ID" value="ETN75533.1"/>
    <property type="molecule type" value="Genomic_DNA"/>
</dbReference>
<evidence type="ECO:0000313" key="1">
    <source>
        <dbReference type="EMBL" id="ETN75533.1"/>
    </source>
</evidence>